<dbReference type="Proteomes" id="UP001589832">
    <property type="component" value="Unassembled WGS sequence"/>
</dbReference>
<gene>
    <name evidence="2" type="ORF">ACFFGA_11895</name>
</gene>
<proteinExistence type="predicted"/>
<feature type="transmembrane region" description="Helical" evidence="1">
    <location>
        <begin position="66"/>
        <end position="92"/>
    </location>
</feature>
<feature type="transmembrane region" description="Helical" evidence="1">
    <location>
        <begin position="104"/>
        <end position="128"/>
    </location>
</feature>
<keyword evidence="1" id="KW-1133">Transmembrane helix</keyword>
<evidence type="ECO:0000313" key="2">
    <source>
        <dbReference type="EMBL" id="MFC0605261.1"/>
    </source>
</evidence>
<sequence length="180" mass="21119">MDVTKHCKLCDYQKIDFKTGTYCGLTNRKPEFHGKCVNAKFDNKLEYEINSINVEYENILKTKWRAYIYFITFLIIGTISIIAGCYIGWILFENWNYGHKFDRYTGSAAVMLILGSILFIFPIATNYLSHYLNNFKLIKVKKENLDTILSLYGIKYDIDINFLKNNSDDDIEIDLKITRK</sequence>
<protein>
    <submittedName>
        <fullName evidence="2">Uncharacterized protein</fullName>
    </submittedName>
</protein>
<dbReference type="RefSeq" id="WP_386064297.1">
    <property type="nucleotide sequence ID" value="NZ_JBHLTQ010000005.1"/>
</dbReference>
<comment type="caution">
    <text evidence="2">The sequence shown here is derived from an EMBL/GenBank/DDBJ whole genome shotgun (WGS) entry which is preliminary data.</text>
</comment>
<evidence type="ECO:0000256" key="1">
    <source>
        <dbReference type="SAM" id="Phobius"/>
    </source>
</evidence>
<organism evidence="2 3">
    <name type="scientific">Winogradskyella pulchriflava</name>
    <dbReference type="NCBI Taxonomy" id="1110688"/>
    <lineage>
        <taxon>Bacteria</taxon>
        <taxon>Pseudomonadati</taxon>
        <taxon>Bacteroidota</taxon>
        <taxon>Flavobacteriia</taxon>
        <taxon>Flavobacteriales</taxon>
        <taxon>Flavobacteriaceae</taxon>
        <taxon>Winogradskyella</taxon>
    </lineage>
</organism>
<dbReference type="EMBL" id="JBHLTQ010000005">
    <property type="protein sequence ID" value="MFC0605261.1"/>
    <property type="molecule type" value="Genomic_DNA"/>
</dbReference>
<reference evidence="2 3" key="1">
    <citation type="submission" date="2024-09" db="EMBL/GenBank/DDBJ databases">
        <authorList>
            <person name="Sun Q."/>
            <person name="Mori K."/>
        </authorList>
    </citation>
    <scope>NUCLEOTIDE SEQUENCE [LARGE SCALE GENOMIC DNA]</scope>
    <source>
        <strain evidence="2 3">NCAIM B.02481</strain>
    </source>
</reference>
<evidence type="ECO:0000313" key="3">
    <source>
        <dbReference type="Proteomes" id="UP001589832"/>
    </source>
</evidence>
<accession>A0ABV6QCX6</accession>
<keyword evidence="3" id="KW-1185">Reference proteome</keyword>
<keyword evidence="1" id="KW-0472">Membrane</keyword>
<keyword evidence="1" id="KW-0812">Transmembrane</keyword>
<name>A0ABV6QCX6_9FLAO</name>